<dbReference type="AlphaFoldDB" id="A0A4R4NE16"/>
<dbReference type="EMBL" id="SMJZ01000065">
    <property type="protein sequence ID" value="TDC05720.1"/>
    <property type="molecule type" value="Genomic_DNA"/>
</dbReference>
<reference evidence="1 2" key="1">
    <citation type="submission" date="2019-02" db="EMBL/GenBank/DDBJ databases">
        <title>Draft genome sequences of novel Actinobacteria.</title>
        <authorList>
            <person name="Sahin N."/>
            <person name="Ay H."/>
            <person name="Saygin H."/>
        </authorList>
    </citation>
    <scope>NUCLEOTIDE SEQUENCE [LARGE SCALE GENOMIC DNA]</scope>
    <source>
        <strain evidence="1 2">KC201</strain>
    </source>
</reference>
<dbReference type="RefSeq" id="WP_132333838.1">
    <property type="nucleotide sequence ID" value="NZ_SMJZ01000065.1"/>
</dbReference>
<evidence type="ECO:0000313" key="2">
    <source>
        <dbReference type="Proteomes" id="UP000295157"/>
    </source>
</evidence>
<name>A0A4R4NE16_9ACTN</name>
<organism evidence="1 2">
    <name type="scientific">Nonomuraea longispora</name>
    <dbReference type="NCBI Taxonomy" id="1848320"/>
    <lineage>
        <taxon>Bacteria</taxon>
        <taxon>Bacillati</taxon>
        <taxon>Actinomycetota</taxon>
        <taxon>Actinomycetes</taxon>
        <taxon>Streptosporangiales</taxon>
        <taxon>Streptosporangiaceae</taxon>
        <taxon>Nonomuraea</taxon>
    </lineage>
</organism>
<proteinExistence type="predicted"/>
<accession>A0A4R4NE16</accession>
<dbReference type="OrthoDB" id="1495085at2"/>
<comment type="caution">
    <text evidence="1">The sequence shown here is derived from an EMBL/GenBank/DDBJ whole genome shotgun (WGS) entry which is preliminary data.</text>
</comment>
<evidence type="ECO:0000313" key="1">
    <source>
        <dbReference type="EMBL" id="TDC05720.1"/>
    </source>
</evidence>
<gene>
    <name evidence="1" type="ORF">E1267_18600</name>
</gene>
<protein>
    <submittedName>
        <fullName evidence="1">Uncharacterized protein</fullName>
    </submittedName>
</protein>
<sequence length="123" mass="13094">MTKILTIGLHPSAIDFSDHPGMDEATLAARIEQGEAALHAVGLDTVACLVGTDPDAAEKSVRERLSADGPFGLAMIGAGVRVVPEHTALFERLVNVLVAAEPGIRFCFNTTPETTIDAIRRWT</sequence>
<dbReference type="Proteomes" id="UP000295157">
    <property type="component" value="Unassembled WGS sequence"/>
</dbReference>
<keyword evidence="2" id="KW-1185">Reference proteome</keyword>